<evidence type="ECO:0000313" key="1">
    <source>
        <dbReference type="EMBL" id="KAA2254873.1"/>
    </source>
</evidence>
<reference evidence="1 2" key="2">
    <citation type="submission" date="2019-09" db="EMBL/GenBank/DDBJ databases">
        <authorList>
            <person name="Jin C."/>
        </authorList>
    </citation>
    <scope>NUCLEOTIDE SEQUENCE [LARGE SCALE GENOMIC DNA]</scope>
    <source>
        <strain evidence="1 2">AN110305</strain>
    </source>
</reference>
<dbReference type="EMBL" id="VUOB01000059">
    <property type="protein sequence ID" value="KAA2254873.1"/>
    <property type="molecule type" value="Genomic_DNA"/>
</dbReference>
<dbReference type="SUPFAM" id="SSF53271">
    <property type="entry name" value="PRTase-like"/>
    <property type="match status" value="1"/>
</dbReference>
<keyword evidence="1" id="KW-0328">Glycosyltransferase</keyword>
<evidence type="ECO:0000313" key="2">
    <source>
        <dbReference type="Proteomes" id="UP000323454"/>
    </source>
</evidence>
<dbReference type="Gene3D" id="3.40.50.2020">
    <property type="match status" value="1"/>
</dbReference>
<dbReference type="InterPro" id="IPR000836">
    <property type="entry name" value="PRTase_dom"/>
</dbReference>
<reference evidence="1 2" key="1">
    <citation type="submission" date="2019-09" db="EMBL/GenBank/DDBJ databases">
        <title>Goodfellowia gen. nov., a new genus of the Pseudonocardineae related to Actinoalloteichus, containing Goodfellowia coeruleoviolacea gen. nov., comb. nov. gen. nov., comb. nov.</title>
        <authorList>
            <person name="Labeda D."/>
        </authorList>
    </citation>
    <scope>NUCLEOTIDE SEQUENCE [LARGE SCALE GENOMIC DNA]</scope>
    <source>
        <strain evidence="1 2">AN110305</strain>
    </source>
</reference>
<protein>
    <submittedName>
        <fullName evidence="1">Phosphoribosyltransferase</fullName>
    </submittedName>
</protein>
<dbReference type="AlphaFoldDB" id="A0A5B2WSB3"/>
<name>A0A5B2WSB3_9PSEU</name>
<keyword evidence="2" id="KW-1185">Reference proteome</keyword>
<dbReference type="OrthoDB" id="3627675at2"/>
<dbReference type="RefSeq" id="WP_149853061.1">
    <property type="nucleotide sequence ID" value="NZ_VUOB01000059.1"/>
</dbReference>
<dbReference type="CDD" id="cd06223">
    <property type="entry name" value="PRTases_typeI"/>
    <property type="match status" value="1"/>
</dbReference>
<gene>
    <name evidence="1" type="ORF">F0L68_29260</name>
</gene>
<organism evidence="1 2">
    <name type="scientific">Solihabitans fulvus</name>
    <dbReference type="NCBI Taxonomy" id="1892852"/>
    <lineage>
        <taxon>Bacteria</taxon>
        <taxon>Bacillati</taxon>
        <taxon>Actinomycetota</taxon>
        <taxon>Actinomycetes</taxon>
        <taxon>Pseudonocardiales</taxon>
        <taxon>Pseudonocardiaceae</taxon>
        <taxon>Solihabitans</taxon>
    </lineage>
</organism>
<sequence>MHLDAWRRVPSGSHWFIEFRGVPETADHIIGAFPRAKNVGTVGHDAKWPYRIRLDFNPDSSLDEFLDFLKEVLVIRIERQDLLDAAIALDFYNQPAAGDSAKVEHTATANLIRLVKKYEQASPAEIDRAGLTLCESLSDAILRHEWLSQATRILPVPGHARDKPSVAVLLGALLTHELGIPRTEVGCLRAERKQAKNMTDDERAALLNEFVIKEDLTGRTVLVLDDVYRTGFTMAGVASAARRAGATTVLGLVAARTLRR</sequence>
<accession>A0A5B2WSB3</accession>
<dbReference type="GO" id="GO:0016757">
    <property type="term" value="F:glycosyltransferase activity"/>
    <property type="evidence" value="ECO:0007669"/>
    <property type="project" value="UniProtKB-KW"/>
</dbReference>
<comment type="caution">
    <text evidence="1">The sequence shown here is derived from an EMBL/GenBank/DDBJ whole genome shotgun (WGS) entry which is preliminary data.</text>
</comment>
<dbReference type="InterPro" id="IPR029057">
    <property type="entry name" value="PRTase-like"/>
</dbReference>
<keyword evidence="1" id="KW-0808">Transferase</keyword>
<proteinExistence type="predicted"/>
<dbReference type="Proteomes" id="UP000323454">
    <property type="component" value="Unassembled WGS sequence"/>
</dbReference>